<evidence type="ECO:0000256" key="1">
    <source>
        <dbReference type="SAM" id="MobiDB-lite"/>
    </source>
</evidence>
<proteinExistence type="predicted"/>
<dbReference type="InterPro" id="IPR032675">
    <property type="entry name" value="LRR_dom_sf"/>
</dbReference>
<sequence length="283" mass="32069">MFDLTDIRSHLPLFNANYYVDLQLLFFFIGSFSRKFGFEVDILNLTNNRISNVNVFTKLHNFIPNLKAVILDKNPIQDTTQLTEKMKGMIIRFNGLELGSLYNEDENGFPDVTNPKDIPEIEIPPPQPKSNRYENRSSQGDSEVESFLDKFWSAQNNDIGSTSDFYLQNACFSFIIRNCSRQEPLAALISYNQNLSRKEPGESVTQGSVNISSTQKVIFPSGFSGRIESKSINLVCGIFYSVNLVGNVALEKDSDKMCKFYRQLTIYGVGGQLRIANDVLYLT</sequence>
<dbReference type="SMR" id="A2F625"/>
<keyword evidence="3" id="KW-1185">Reference proteome</keyword>
<evidence type="ECO:0008006" key="4">
    <source>
        <dbReference type="Google" id="ProtNLM"/>
    </source>
</evidence>
<dbReference type="KEGG" id="tva:4757474"/>
<dbReference type="VEuPathDB" id="TrichDB:TVAG_091230"/>
<dbReference type="InterPro" id="IPR032710">
    <property type="entry name" value="NTF2-like_dom_sf"/>
</dbReference>
<reference evidence="2" key="2">
    <citation type="journal article" date="2007" name="Science">
        <title>Draft genome sequence of the sexually transmitted pathogen Trichomonas vaginalis.</title>
        <authorList>
            <person name="Carlton J.M."/>
            <person name="Hirt R.P."/>
            <person name="Silva J.C."/>
            <person name="Delcher A.L."/>
            <person name="Schatz M."/>
            <person name="Zhao Q."/>
            <person name="Wortman J.R."/>
            <person name="Bidwell S.L."/>
            <person name="Alsmark U.C.M."/>
            <person name="Besteiro S."/>
            <person name="Sicheritz-Ponten T."/>
            <person name="Noel C.J."/>
            <person name="Dacks J.B."/>
            <person name="Foster P.G."/>
            <person name="Simillion C."/>
            <person name="Van de Peer Y."/>
            <person name="Miranda-Saavedra D."/>
            <person name="Barton G.J."/>
            <person name="Westrop G.D."/>
            <person name="Mueller S."/>
            <person name="Dessi D."/>
            <person name="Fiori P.L."/>
            <person name="Ren Q."/>
            <person name="Paulsen I."/>
            <person name="Zhang H."/>
            <person name="Bastida-Corcuera F.D."/>
            <person name="Simoes-Barbosa A."/>
            <person name="Brown M.T."/>
            <person name="Hayes R.D."/>
            <person name="Mukherjee M."/>
            <person name="Okumura C.Y."/>
            <person name="Schneider R."/>
            <person name="Smith A.J."/>
            <person name="Vanacova S."/>
            <person name="Villalvazo M."/>
            <person name="Haas B.J."/>
            <person name="Pertea M."/>
            <person name="Feldblyum T.V."/>
            <person name="Utterback T.R."/>
            <person name="Shu C.L."/>
            <person name="Osoegawa K."/>
            <person name="de Jong P.J."/>
            <person name="Hrdy I."/>
            <person name="Horvathova L."/>
            <person name="Zubacova Z."/>
            <person name="Dolezal P."/>
            <person name="Malik S.B."/>
            <person name="Logsdon J.M. Jr."/>
            <person name="Henze K."/>
            <person name="Gupta A."/>
            <person name="Wang C.C."/>
            <person name="Dunne R.L."/>
            <person name="Upcroft J.A."/>
            <person name="Upcroft P."/>
            <person name="White O."/>
            <person name="Salzberg S.L."/>
            <person name="Tang P."/>
            <person name="Chiu C.-H."/>
            <person name="Lee Y.-S."/>
            <person name="Embley T.M."/>
            <person name="Coombs G.H."/>
            <person name="Mottram J.C."/>
            <person name="Tachezy J."/>
            <person name="Fraser-Liggett C.M."/>
            <person name="Johnson P.J."/>
        </authorList>
    </citation>
    <scope>NUCLEOTIDE SEQUENCE [LARGE SCALE GENOMIC DNA]</scope>
    <source>
        <strain evidence="2">G3</strain>
    </source>
</reference>
<dbReference type="Proteomes" id="UP000001542">
    <property type="component" value="Unassembled WGS sequence"/>
</dbReference>
<dbReference type="SUPFAM" id="SSF54427">
    <property type="entry name" value="NTF2-like"/>
    <property type="match status" value="1"/>
</dbReference>
<accession>A2F625</accession>
<name>A2F625_TRIV3</name>
<reference evidence="2" key="1">
    <citation type="submission" date="2006-10" db="EMBL/GenBank/DDBJ databases">
        <authorList>
            <person name="Amadeo P."/>
            <person name="Zhao Q."/>
            <person name="Wortman J."/>
            <person name="Fraser-Liggett C."/>
            <person name="Carlton J."/>
        </authorList>
    </citation>
    <scope>NUCLEOTIDE SEQUENCE</scope>
    <source>
        <strain evidence="2">G3</strain>
    </source>
</reference>
<dbReference type="InParanoid" id="A2F625"/>
<dbReference type="AlphaFoldDB" id="A2F625"/>
<dbReference type="EMBL" id="DS113630">
    <property type="protein sequence ID" value="EAX99654.1"/>
    <property type="molecule type" value="Genomic_DNA"/>
</dbReference>
<dbReference type="RefSeq" id="XP_001312584.1">
    <property type="nucleotide sequence ID" value="XM_001312583.1"/>
</dbReference>
<dbReference type="SUPFAM" id="SSF52058">
    <property type="entry name" value="L domain-like"/>
    <property type="match status" value="1"/>
</dbReference>
<evidence type="ECO:0000313" key="3">
    <source>
        <dbReference type="Proteomes" id="UP000001542"/>
    </source>
</evidence>
<protein>
    <recommendedName>
        <fullName evidence="4">NTF2 domain-containing protein</fullName>
    </recommendedName>
</protein>
<dbReference type="Gene3D" id="3.80.10.10">
    <property type="entry name" value="Ribonuclease Inhibitor"/>
    <property type="match status" value="1"/>
</dbReference>
<organism evidence="2 3">
    <name type="scientific">Trichomonas vaginalis (strain ATCC PRA-98 / G3)</name>
    <dbReference type="NCBI Taxonomy" id="412133"/>
    <lineage>
        <taxon>Eukaryota</taxon>
        <taxon>Metamonada</taxon>
        <taxon>Parabasalia</taxon>
        <taxon>Trichomonadida</taxon>
        <taxon>Trichomonadidae</taxon>
        <taxon>Trichomonas</taxon>
    </lineage>
</organism>
<evidence type="ECO:0000313" key="2">
    <source>
        <dbReference type="EMBL" id="EAX99654.1"/>
    </source>
</evidence>
<gene>
    <name evidence="2" type="ORF">TVAG_091230</name>
</gene>
<feature type="region of interest" description="Disordered" evidence="1">
    <location>
        <begin position="112"/>
        <end position="139"/>
    </location>
</feature>
<dbReference type="VEuPathDB" id="TrichDB:TVAGG3_0578880"/>